<comment type="cofactor">
    <cofactor evidence="1">
        <name>Mg(2+)</name>
        <dbReference type="ChEBI" id="CHEBI:18420"/>
    </cofactor>
</comment>
<evidence type="ECO:0000256" key="3">
    <source>
        <dbReference type="ARBA" id="ARBA00009595"/>
    </source>
</evidence>
<evidence type="ECO:0000256" key="4">
    <source>
        <dbReference type="ARBA" id="ARBA00012381"/>
    </source>
</evidence>
<feature type="domain" description="Nudix hydrolase" evidence="10">
    <location>
        <begin position="288"/>
        <end position="417"/>
    </location>
</feature>
<evidence type="ECO:0000256" key="1">
    <source>
        <dbReference type="ARBA" id="ARBA00001946"/>
    </source>
</evidence>
<protein>
    <recommendedName>
        <fullName evidence="4">NAD(+) diphosphatase</fullName>
        <ecNumber evidence="4">3.6.1.22</ecNumber>
    </recommendedName>
</protein>
<dbReference type="FunFam" id="3.90.79.20:FF:000005">
    <property type="entry name" value="NADH pyrophosphatase, putative"/>
    <property type="match status" value="1"/>
</dbReference>
<dbReference type="InterPro" id="IPR049734">
    <property type="entry name" value="NudC-like_C"/>
</dbReference>
<evidence type="ECO:0000256" key="7">
    <source>
        <dbReference type="ARBA" id="ARBA00022842"/>
    </source>
</evidence>
<keyword evidence="12" id="KW-1185">Reference proteome</keyword>
<keyword evidence="7" id="KW-0460">Magnesium</keyword>
<dbReference type="AlphaFoldDB" id="A0A1V6UA54"/>
<dbReference type="CDD" id="cd03429">
    <property type="entry name" value="NUDIX_NADH_pyrophosphatase_Nudt13"/>
    <property type="match status" value="1"/>
</dbReference>
<sequence>MFFFIHILYRHRLILDRNFFADIPAILHIYFWQPTPYRMSATPQIPTPAHMLAESMLSRHFGKETVNYFSSSPINRLSFLRSDHPFLSTALKHPSARFVLLNNLAPLTPSPAQLHYAKYEDVHKLVPQDIFDTSEEDMIKSYDSRKTHPTLIFLGLDESRKEGGLAWKIYSGTPYFAVDVTPRGSEEQQVAAKGVISAMEEKGLSFFQTRVVMSFSADEAAIYAQARALMDWNTRNIFCGTCGHRTLAVNAGTKRACPPTDVARATEGKTEERPECNTRTTLSNLCFPRTDPTIIVAVVSADGKRILLGRSKRFPPGWYSTLAGFIEPAESIEDAVRREVWEESGVTLSRVVIHSSQPWPYPANLMIGAIAQVSDPAHETISLQHDPELEDARWFEIDEVEEALRIGTSDLSAQAGPEYKGGLRLPPPTAIANQLIKAAVSAEYFAAEKQSKM</sequence>
<dbReference type="GO" id="GO:0005829">
    <property type="term" value="C:cytosol"/>
    <property type="evidence" value="ECO:0007669"/>
    <property type="project" value="TreeGrafter"/>
</dbReference>
<organism evidence="11 12">
    <name type="scientific">Penicillium coprophilum</name>
    <dbReference type="NCBI Taxonomy" id="36646"/>
    <lineage>
        <taxon>Eukaryota</taxon>
        <taxon>Fungi</taxon>
        <taxon>Dikarya</taxon>
        <taxon>Ascomycota</taxon>
        <taxon>Pezizomycotina</taxon>
        <taxon>Eurotiomycetes</taxon>
        <taxon>Eurotiomycetidae</taxon>
        <taxon>Eurotiales</taxon>
        <taxon>Aspergillaceae</taxon>
        <taxon>Penicillium</taxon>
    </lineage>
</organism>
<evidence type="ECO:0000256" key="5">
    <source>
        <dbReference type="ARBA" id="ARBA00022723"/>
    </source>
</evidence>
<dbReference type="PANTHER" id="PTHR42904:SF6">
    <property type="entry name" value="NAD-CAPPED RNA HYDROLASE NUDT12"/>
    <property type="match status" value="1"/>
</dbReference>
<comment type="caution">
    <text evidence="11">The sequence shown here is derived from an EMBL/GenBank/DDBJ whole genome shotgun (WGS) entry which is preliminary data.</text>
</comment>
<dbReference type="SUPFAM" id="SSF55811">
    <property type="entry name" value="Nudix"/>
    <property type="match status" value="1"/>
</dbReference>
<keyword evidence="6" id="KW-0378">Hydrolase</keyword>
<dbReference type="EMBL" id="MDDG01000013">
    <property type="protein sequence ID" value="OQE35362.1"/>
    <property type="molecule type" value="Genomic_DNA"/>
</dbReference>
<evidence type="ECO:0000256" key="8">
    <source>
        <dbReference type="ARBA" id="ARBA00023027"/>
    </source>
</evidence>
<evidence type="ECO:0000313" key="12">
    <source>
        <dbReference type="Proteomes" id="UP000191500"/>
    </source>
</evidence>
<accession>A0A1V6UA54</accession>
<evidence type="ECO:0000259" key="10">
    <source>
        <dbReference type="PROSITE" id="PS51462"/>
    </source>
</evidence>
<dbReference type="PROSITE" id="PS51462">
    <property type="entry name" value="NUDIX"/>
    <property type="match status" value="1"/>
</dbReference>
<dbReference type="InterPro" id="IPR020084">
    <property type="entry name" value="NUDIX_hydrolase_CS"/>
</dbReference>
<dbReference type="GO" id="GO:0005777">
    <property type="term" value="C:peroxisome"/>
    <property type="evidence" value="ECO:0007669"/>
    <property type="project" value="TreeGrafter"/>
</dbReference>
<evidence type="ECO:0000256" key="9">
    <source>
        <dbReference type="ARBA" id="ARBA00023679"/>
    </source>
</evidence>
<comment type="catalytic activity">
    <reaction evidence="9">
        <text>a 5'-end NAD(+)-phospho-ribonucleoside in mRNA + H2O = a 5'-end phospho-adenosine-phospho-ribonucleoside in mRNA + beta-nicotinamide D-ribonucleotide + 2 H(+)</text>
        <dbReference type="Rhea" id="RHEA:60876"/>
        <dbReference type="Rhea" id="RHEA-COMP:15698"/>
        <dbReference type="Rhea" id="RHEA-COMP:15719"/>
        <dbReference type="ChEBI" id="CHEBI:14649"/>
        <dbReference type="ChEBI" id="CHEBI:15377"/>
        <dbReference type="ChEBI" id="CHEBI:15378"/>
        <dbReference type="ChEBI" id="CHEBI:144029"/>
        <dbReference type="ChEBI" id="CHEBI:144051"/>
    </reaction>
    <physiologicalReaction direction="left-to-right" evidence="9">
        <dbReference type="Rhea" id="RHEA:60877"/>
    </physiologicalReaction>
</comment>
<dbReference type="STRING" id="36646.A0A1V6UA54"/>
<dbReference type="EC" id="3.6.1.22" evidence="4"/>
<dbReference type="FunFam" id="3.90.79.10:FF:000042">
    <property type="entry name" value="Probable NADH pyrophosphatase"/>
    <property type="match status" value="1"/>
</dbReference>
<dbReference type="Pfam" id="PF00293">
    <property type="entry name" value="NUDIX"/>
    <property type="match status" value="1"/>
</dbReference>
<gene>
    <name evidence="11" type="ORF">PENCOP_c013G08421</name>
</gene>
<dbReference type="Pfam" id="PF09296">
    <property type="entry name" value="NUDIX-like"/>
    <property type="match status" value="1"/>
</dbReference>
<dbReference type="GO" id="GO:0046872">
    <property type="term" value="F:metal ion binding"/>
    <property type="evidence" value="ECO:0007669"/>
    <property type="project" value="UniProtKB-KW"/>
</dbReference>
<comment type="similarity">
    <text evidence="3">Belongs to the Nudix hydrolase family. NudC subfamily.</text>
</comment>
<dbReference type="GO" id="GO:0006742">
    <property type="term" value="P:NADP+ catabolic process"/>
    <property type="evidence" value="ECO:0007669"/>
    <property type="project" value="TreeGrafter"/>
</dbReference>
<dbReference type="InterPro" id="IPR015375">
    <property type="entry name" value="NADH_PPase-like_N"/>
</dbReference>
<evidence type="ECO:0000256" key="6">
    <source>
        <dbReference type="ARBA" id="ARBA00022801"/>
    </source>
</evidence>
<dbReference type="PROSITE" id="PS00893">
    <property type="entry name" value="NUDIX_BOX"/>
    <property type="match status" value="1"/>
</dbReference>
<dbReference type="Gene3D" id="3.90.79.10">
    <property type="entry name" value="Nucleoside Triphosphate Pyrophosphohydrolase"/>
    <property type="match status" value="1"/>
</dbReference>
<evidence type="ECO:0000256" key="2">
    <source>
        <dbReference type="ARBA" id="ARBA00001947"/>
    </source>
</evidence>
<dbReference type="GO" id="GO:0035529">
    <property type="term" value="F:NADH pyrophosphatase activity"/>
    <property type="evidence" value="ECO:0007669"/>
    <property type="project" value="TreeGrafter"/>
</dbReference>
<keyword evidence="8" id="KW-0520">NAD</keyword>
<dbReference type="Gene3D" id="3.90.79.20">
    <property type="match status" value="1"/>
</dbReference>
<reference evidence="12" key="1">
    <citation type="journal article" date="2017" name="Nat. Microbiol.">
        <title>Global analysis of biosynthetic gene clusters reveals vast potential of secondary metabolite production in Penicillium species.</title>
        <authorList>
            <person name="Nielsen J.C."/>
            <person name="Grijseels S."/>
            <person name="Prigent S."/>
            <person name="Ji B."/>
            <person name="Dainat J."/>
            <person name="Nielsen K.F."/>
            <person name="Frisvad J.C."/>
            <person name="Workman M."/>
            <person name="Nielsen J."/>
        </authorList>
    </citation>
    <scope>NUCLEOTIDE SEQUENCE [LARGE SCALE GENOMIC DNA]</scope>
    <source>
        <strain evidence="12">IBT 31321</strain>
    </source>
</reference>
<dbReference type="PANTHER" id="PTHR42904">
    <property type="entry name" value="NUDIX HYDROLASE, NUDC SUBFAMILY"/>
    <property type="match status" value="1"/>
</dbReference>
<name>A0A1V6UA54_9EURO</name>
<dbReference type="Proteomes" id="UP000191500">
    <property type="component" value="Unassembled WGS sequence"/>
</dbReference>
<dbReference type="InterPro" id="IPR015797">
    <property type="entry name" value="NUDIX_hydrolase-like_dom_sf"/>
</dbReference>
<dbReference type="GO" id="GO:0019677">
    <property type="term" value="P:NAD+ catabolic process"/>
    <property type="evidence" value="ECO:0007669"/>
    <property type="project" value="TreeGrafter"/>
</dbReference>
<evidence type="ECO:0000313" key="11">
    <source>
        <dbReference type="EMBL" id="OQE35362.1"/>
    </source>
</evidence>
<dbReference type="InterPro" id="IPR000086">
    <property type="entry name" value="NUDIX_hydrolase_dom"/>
</dbReference>
<proteinExistence type="inferred from homology"/>
<dbReference type="InterPro" id="IPR050241">
    <property type="entry name" value="NAD-cap_RNA_hydrolase_NudC"/>
</dbReference>
<keyword evidence="5" id="KW-0479">Metal-binding</keyword>
<comment type="cofactor">
    <cofactor evidence="2">
        <name>Zn(2+)</name>
        <dbReference type="ChEBI" id="CHEBI:29105"/>
    </cofactor>
</comment>